<feature type="transmembrane region" description="Helical" evidence="6">
    <location>
        <begin position="258"/>
        <end position="283"/>
    </location>
</feature>
<dbReference type="SUPFAM" id="SSF46626">
    <property type="entry name" value="Cytochrome c"/>
    <property type="match status" value="3"/>
</dbReference>
<feature type="transmembrane region" description="Helical" evidence="6">
    <location>
        <begin position="304"/>
        <end position="323"/>
    </location>
</feature>
<evidence type="ECO:0000259" key="8">
    <source>
        <dbReference type="PROSITE" id="PS51007"/>
    </source>
</evidence>
<dbReference type="PANTHER" id="PTHR10422:SF29">
    <property type="entry name" value="CYTOCHROME C OXIDASE SUBUNIT 1 HOMOLOG, BACTEROID"/>
    <property type="match status" value="1"/>
</dbReference>
<feature type="transmembrane region" description="Helical" evidence="6">
    <location>
        <begin position="483"/>
        <end position="504"/>
    </location>
</feature>
<keyword evidence="4 5" id="KW-0408">Iron</keyword>
<feature type="domain" description="Cytochrome c" evidence="8">
    <location>
        <begin position="800"/>
        <end position="899"/>
    </location>
</feature>
<sequence length="954" mass="106633">MDTDTLVNKPMIKSWGWWGLIWLTIFPFIGVFVSIKFHNPEFLGETAWFTFGRMRPVHVNGVIFGAFSTLFIALMYYAVPRLCGRRLYKEEWGHWLLWLWNAFLVLGTGSLLLGHNMGFEAGEFTWPFNILRFIVLGLITVQVLGTVFQRQEPRFYVSLWYITAAFVWTVFNLVLGNVVLPYGPFTGVDSAAMHGLYIHYIVGLWLTPAGLAIIYYFLPLAAKQSLFSHKLSLLGFWSLALFYPFVGTHHYLFSPIPYWTQTISIVTSMLLIIPVWTVTINFFGTVRGRWGQVCGGNDADAYAGKFLILGAVYYLFGCFQGSVEALRRMQELTHFNDFVIAHSHLTVFGSMVVWVVGGMYYIWPRLTGNQLWSAKLASWHLWLTIGGFSVMAAGLTAQGFVQGSMLEHGANFVDTVNEMKPWWVARTLGGLSMDIAILLMLINFYKTAQAGKAVESMAAIEQTGEKVPMAPLKKGGNWLETPSGVVVGAGIFLFGLAVGTQGIAPYVTNKQQRAHVTDVVADAKIDVPDYTPLEERGREVYIREGCWYCHSQFVRPVTGENFRWGPVSQNGEYVHDLPHLFSTRRIGPDLTRVGRRYSDGWHAAHHWDPQAVKKDSIMPRFPWLFEEPEKEGEAPQLNEDGKALIAYVQRLGISIGDWREQFVSTNLSVGSSVNPGNHIQKDLLPLGENVYDARCSGCHGDEGDGTGPSAKFLDPKPRDFTQGIFKFHSTPGKDALPTDGDLFKTITHGLWGTGMPPWHNLTQNERLAVIQYIKTFSDRWQQEEVKDPIAVPKETAVTLASIENGGKLYVKNCQSCHGDEGLGDGPLAGVVQDTWGFPIKPANFTLPAGEEGGVKLGHDSRHLFRTIMNGVGGDPMPVFQGALNAKQVWDIVHFIQSLRVQTYEERLMSVGVDPDALQDTRRNIWSMLSPAADQGRLKEDVVQLKNVSDAKQGG</sequence>
<keyword evidence="1 5" id="KW-0349">Heme</keyword>
<dbReference type="InterPro" id="IPR000883">
    <property type="entry name" value="Cyt_C_Oxase_1"/>
</dbReference>
<feature type="transmembrane region" description="Helical" evidence="6">
    <location>
        <begin position="95"/>
        <end position="114"/>
    </location>
</feature>
<feature type="transmembrane region" description="Helical" evidence="6">
    <location>
        <begin position="196"/>
        <end position="218"/>
    </location>
</feature>
<evidence type="ECO:0000256" key="2">
    <source>
        <dbReference type="ARBA" id="ARBA00022660"/>
    </source>
</evidence>
<keyword evidence="6" id="KW-0812">Transmembrane</keyword>
<dbReference type="PANTHER" id="PTHR10422">
    <property type="entry name" value="CYTOCHROME C OXIDASE SUBUNIT 1"/>
    <property type="match status" value="1"/>
</dbReference>
<keyword evidence="2" id="KW-0813">Transport</keyword>
<dbReference type="Gene3D" id="1.20.210.10">
    <property type="entry name" value="Cytochrome c oxidase-like, subunit I domain"/>
    <property type="match status" value="1"/>
</dbReference>
<feature type="transmembrane region" description="Helical" evidence="6">
    <location>
        <begin position="421"/>
        <end position="442"/>
    </location>
</feature>
<dbReference type="Pfam" id="PF13442">
    <property type="entry name" value="Cytochrome_CBB3"/>
    <property type="match status" value="2"/>
</dbReference>
<evidence type="ECO:0000256" key="6">
    <source>
        <dbReference type="SAM" id="Phobius"/>
    </source>
</evidence>
<feature type="transmembrane region" description="Helical" evidence="6">
    <location>
        <begin position="230"/>
        <end position="252"/>
    </location>
</feature>
<feature type="transmembrane region" description="Helical" evidence="6">
    <location>
        <begin position="15"/>
        <end position="37"/>
    </location>
</feature>
<feature type="transmembrane region" description="Helical" evidence="6">
    <location>
        <begin position="57"/>
        <end position="79"/>
    </location>
</feature>
<evidence type="ECO:0000256" key="1">
    <source>
        <dbReference type="ARBA" id="ARBA00022617"/>
    </source>
</evidence>
<organism evidence="9 10">
    <name type="scientific">Nitrospina watsonii</name>
    <dbReference type="NCBI Taxonomy" id="1323948"/>
    <lineage>
        <taxon>Bacteria</taxon>
        <taxon>Pseudomonadati</taxon>
        <taxon>Nitrospinota/Tectimicrobiota group</taxon>
        <taxon>Nitrospinota</taxon>
        <taxon>Nitrospinia</taxon>
        <taxon>Nitrospinales</taxon>
        <taxon>Nitrospinaceae</taxon>
        <taxon>Nitrospina</taxon>
    </lineage>
</organism>
<dbReference type="InterPro" id="IPR009056">
    <property type="entry name" value="Cyt_c-like_dom"/>
</dbReference>
<dbReference type="Proteomes" id="UP001157733">
    <property type="component" value="Chromosome"/>
</dbReference>
<evidence type="ECO:0000256" key="3">
    <source>
        <dbReference type="ARBA" id="ARBA00022723"/>
    </source>
</evidence>
<dbReference type="EMBL" id="OX336137">
    <property type="protein sequence ID" value="CAI2719493.1"/>
    <property type="molecule type" value="Genomic_DNA"/>
</dbReference>
<dbReference type="InterPro" id="IPR003468">
    <property type="entry name" value="Cyt_c_oxidase_monohaem-su/FixO"/>
</dbReference>
<evidence type="ECO:0000256" key="5">
    <source>
        <dbReference type="PROSITE-ProRule" id="PRU00433"/>
    </source>
</evidence>
<keyword evidence="3 5" id="KW-0479">Metal-binding</keyword>
<name>A0ABM9HGW5_9BACT</name>
<feature type="transmembrane region" description="Helical" evidence="6">
    <location>
        <begin position="126"/>
        <end position="148"/>
    </location>
</feature>
<reference evidence="9 10" key="1">
    <citation type="submission" date="2022-09" db="EMBL/GenBank/DDBJ databases">
        <authorList>
            <person name="Kop L."/>
        </authorList>
    </citation>
    <scope>NUCLEOTIDE SEQUENCE [LARGE SCALE GENOMIC DNA]</scope>
    <source>
        <strain evidence="9 10">347</strain>
    </source>
</reference>
<proteinExistence type="predicted"/>
<feature type="domain" description="Cytochrome oxidase subunit I profile" evidence="7">
    <location>
        <begin position="1"/>
        <end position="455"/>
    </location>
</feature>
<gene>
    <name evidence="9" type="ORF">NSPWAT_2637</name>
</gene>
<dbReference type="SUPFAM" id="SSF81442">
    <property type="entry name" value="Cytochrome c oxidase subunit I-like"/>
    <property type="match status" value="1"/>
</dbReference>
<accession>A0ABM9HGW5</accession>
<feature type="transmembrane region" description="Helical" evidence="6">
    <location>
        <begin position="379"/>
        <end position="401"/>
    </location>
</feature>
<dbReference type="InterPro" id="IPR023616">
    <property type="entry name" value="Cyt_c_oxase-like_su1_dom"/>
</dbReference>
<keyword evidence="2" id="KW-0679">Respiratory chain</keyword>
<dbReference type="Pfam" id="PF00115">
    <property type="entry name" value="COX1"/>
    <property type="match status" value="1"/>
</dbReference>
<dbReference type="Pfam" id="PF02433">
    <property type="entry name" value="FixO"/>
    <property type="match status" value="1"/>
</dbReference>
<protein>
    <submittedName>
        <fullName evidence="9">Cytochrome c oxidase, fused subunits I, II, and III</fullName>
    </submittedName>
</protein>
<keyword evidence="6" id="KW-1133">Transmembrane helix</keyword>
<evidence type="ECO:0000313" key="10">
    <source>
        <dbReference type="Proteomes" id="UP001157733"/>
    </source>
</evidence>
<evidence type="ECO:0000313" key="9">
    <source>
        <dbReference type="EMBL" id="CAI2719493.1"/>
    </source>
</evidence>
<keyword evidence="10" id="KW-1185">Reference proteome</keyword>
<dbReference type="PROSITE" id="PS50855">
    <property type="entry name" value="COX1"/>
    <property type="match status" value="1"/>
</dbReference>
<keyword evidence="6" id="KW-0472">Membrane</keyword>
<dbReference type="InterPro" id="IPR036909">
    <property type="entry name" value="Cyt_c-like_dom_sf"/>
</dbReference>
<dbReference type="InterPro" id="IPR036927">
    <property type="entry name" value="Cyt_c_oxase-like_su1_sf"/>
</dbReference>
<feature type="domain" description="Cytochrome c" evidence="8">
    <location>
        <begin position="682"/>
        <end position="777"/>
    </location>
</feature>
<feature type="domain" description="Cytochrome c" evidence="8">
    <location>
        <begin position="532"/>
        <end position="652"/>
    </location>
</feature>
<feature type="transmembrane region" description="Helical" evidence="6">
    <location>
        <begin position="343"/>
        <end position="363"/>
    </location>
</feature>
<feature type="transmembrane region" description="Helical" evidence="6">
    <location>
        <begin position="155"/>
        <end position="176"/>
    </location>
</feature>
<dbReference type="PROSITE" id="PS51007">
    <property type="entry name" value="CYTC"/>
    <property type="match status" value="3"/>
</dbReference>
<evidence type="ECO:0000259" key="7">
    <source>
        <dbReference type="PROSITE" id="PS50855"/>
    </source>
</evidence>
<evidence type="ECO:0000256" key="4">
    <source>
        <dbReference type="ARBA" id="ARBA00023004"/>
    </source>
</evidence>
<dbReference type="RefSeq" id="WP_282012322.1">
    <property type="nucleotide sequence ID" value="NZ_OX336137.1"/>
</dbReference>
<keyword evidence="2" id="KW-0249">Electron transport</keyword>
<dbReference type="Gene3D" id="1.10.760.10">
    <property type="entry name" value="Cytochrome c-like domain"/>
    <property type="match status" value="3"/>
</dbReference>